<dbReference type="InterPro" id="IPR015947">
    <property type="entry name" value="PUA-like_sf"/>
</dbReference>
<protein>
    <recommendedName>
        <fullName evidence="1">Lon N-terminal domain-containing protein</fullName>
    </recommendedName>
</protein>
<dbReference type="EMBL" id="AP024238">
    <property type="protein sequence ID" value="BCO28325.1"/>
    <property type="molecule type" value="Genomic_DNA"/>
</dbReference>
<reference evidence="2 3" key="1">
    <citation type="journal article" date="2021" name="Microbiol. Spectr.">
        <title>A Single Bacterium Capable of Oxidation and Reduction of Iron at Circumneutral pH.</title>
        <authorList>
            <person name="Kato S."/>
            <person name="Ohkuma M."/>
        </authorList>
    </citation>
    <scope>NUCLEOTIDE SEQUENCE [LARGE SCALE GENOMIC DNA]</scope>
    <source>
        <strain evidence="2 3">MIZ03</strain>
    </source>
</reference>
<dbReference type="SMART" id="SM00464">
    <property type="entry name" value="LON"/>
    <property type="match status" value="1"/>
</dbReference>
<dbReference type="Proteomes" id="UP000824366">
    <property type="component" value="Chromosome"/>
</dbReference>
<dbReference type="InterPro" id="IPR046336">
    <property type="entry name" value="Lon_prtase_N_sf"/>
</dbReference>
<dbReference type="SUPFAM" id="SSF88697">
    <property type="entry name" value="PUA domain-like"/>
    <property type="match status" value="1"/>
</dbReference>
<dbReference type="Pfam" id="PF02190">
    <property type="entry name" value="LON_substr_bdg"/>
    <property type="match status" value="1"/>
</dbReference>
<sequence length="235" mass="26173">MGNRGMMEPQITPASPMSEALTLQSLPLFPLSTVLYPAGYLPLQIFEVRYLDMIGKCFKAGAPFGIVTLNKGQEVRQAPASNAAPDDTPQELFYPTGTLARITSLSRPHPGLMLIQCTGLQRFEITQHELLKHGLWVANVNVLPDDQRITIPEDLQPVAKTLERVITTLQAQGTTADQMPMQPPYQLDDCAWVANRWCELLPMPLELKNRLMSLDNPLVRLELVSDLLERNGIST</sequence>
<proteinExistence type="predicted"/>
<dbReference type="PANTHER" id="PTHR46732:SF8">
    <property type="entry name" value="ATP-DEPENDENT PROTEASE LA (LON) DOMAIN PROTEIN"/>
    <property type="match status" value="1"/>
</dbReference>
<accession>A0ABM7MQ13</accession>
<keyword evidence="3" id="KW-1185">Reference proteome</keyword>
<name>A0ABM7MQ13_9BURK</name>
<feature type="domain" description="Lon N-terminal" evidence="1">
    <location>
        <begin position="25"/>
        <end position="230"/>
    </location>
</feature>
<dbReference type="Gene3D" id="2.30.130.40">
    <property type="entry name" value="LON domain-like"/>
    <property type="match status" value="1"/>
</dbReference>
<evidence type="ECO:0000313" key="3">
    <source>
        <dbReference type="Proteomes" id="UP000824366"/>
    </source>
</evidence>
<organism evidence="2 3">
    <name type="scientific">Rhodoferax lithotrophicus</name>
    <dbReference type="NCBI Taxonomy" id="2798804"/>
    <lineage>
        <taxon>Bacteria</taxon>
        <taxon>Pseudomonadati</taxon>
        <taxon>Pseudomonadota</taxon>
        <taxon>Betaproteobacteria</taxon>
        <taxon>Burkholderiales</taxon>
        <taxon>Comamonadaceae</taxon>
        <taxon>Rhodoferax</taxon>
    </lineage>
</organism>
<dbReference type="PANTHER" id="PTHR46732">
    <property type="entry name" value="ATP-DEPENDENT PROTEASE LA (LON) DOMAIN PROTEIN"/>
    <property type="match status" value="1"/>
</dbReference>
<gene>
    <name evidence="2" type="ORF">MIZ03_3225</name>
</gene>
<dbReference type="InterPro" id="IPR003111">
    <property type="entry name" value="Lon_prtase_N"/>
</dbReference>
<evidence type="ECO:0000313" key="2">
    <source>
        <dbReference type="EMBL" id="BCO28325.1"/>
    </source>
</evidence>
<dbReference type="Gene3D" id="1.10.4060.10">
    <property type="entry name" value="BPP1347 like domain"/>
    <property type="match status" value="1"/>
</dbReference>
<evidence type="ECO:0000259" key="1">
    <source>
        <dbReference type="SMART" id="SM00464"/>
    </source>
</evidence>